<proteinExistence type="predicted"/>
<dbReference type="AlphaFoldDB" id="A0A7C1SMU1"/>
<reference evidence="2" key="1">
    <citation type="journal article" date="2020" name="mSystems">
        <title>Genome- and Community-Level Interaction Insights into Carbon Utilization and Element Cycling Functions of Hydrothermarchaeota in Hydrothermal Sediment.</title>
        <authorList>
            <person name="Zhou Z."/>
            <person name="Liu Y."/>
            <person name="Xu W."/>
            <person name="Pan J."/>
            <person name="Luo Z.H."/>
            <person name="Li M."/>
        </authorList>
    </citation>
    <scope>NUCLEOTIDE SEQUENCE [LARGE SCALE GENOMIC DNA]</scope>
    <source>
        <strain evidence="2">HyVt-369</strain>
    </source>
</reference>
<feature type="compositionally biased region" description="Basic and acidic residues" evidence="1">
    <location>
        <begin position="128"/>
        <end position="140"/>
    </location>
</feature>
<evidence type="ECO:0000256" key="1">
    <source>
        <dbReference type="SAM" id="MobiDB-lite"/>
    </source>
</evidence>
<gene>
    <name evidence="2" type="ORF">ENI13_00580</name>
</gene>
<dbReference type="Proteomes" id="UP000885695">
    <property type="component" value="Unassembled WGS sequence"/>
</dbReference>
<comment type="caution">
    <text evidence="2">The sequence shown here is derived from an EMBL/GenBank/DDBJ whole genome shotgun (WGS) entry which is preliminary data.</text>
</comment>
<accession>A0A7C1SMU1</accession>
<protein>
    <submittedName>
        <fullName evidence="2">Uncharacterized protein</fullName>
    </submittedName>
</protein>
<organism evidence="2">
    <name type="scientific">candidate division CPR3 bacterium</name>
    <dbReference type="NCBI Taxonomy" id="2268181"/>
    <lineage>
        <taxon>Bacteria</taxon>
        <taxon>Bacteria division CPR3</taxon>
    </lineage>
</organism>
<evidence type="ECO:0000313" key="2">
    <source>
        <dbReference type="EMBL" id="HEB13457.1"/>
    </source>
</evidence>
<feature type="region of interest" description="Disordered" evidence="1">
    <location>
        <begin position="119"/>
        <end position="152"/>
    </location>
</feature>
<sequence>MPKHTLSERLKRFGFKFLRQPQGRFSLQSQGGFGQVSGLHSIDISQQELSGIDQGLFADVQPGSSVRSKEHLSGISGIERIVGRTEQNIRNALRAQEGDSINVAGTTISRSEAQRLLGQDITAQPEQVAREQTETARVSEEETPTPTAQPLG</sequence>
<name>A0A7C1SMU1_UNCC3</name>
<dbReference type="EMBL" id="DRHL01000027">
    <property type="protein sequence ID" value="HEB13457.1"/>
    <property type="molecule type" value="Genomic_DNA"/>
</dbReference>